<evidence type="ECO:0000256" key="9">
    <source>
        <dbReference type="RuleBase" id="RU003357"/>
    </source>
</evidence>
<proteinExistence type="inferred from homology"/>
<sequence>MAATIGASPRPQVSSAAEQLVVTGSRSGARRVEDSLTPIALVTSADIKKTGKQTLRDALAQLFPSYTSTAGYQGQQGEAVRTARLRGLDSKDTLILVDGKRRHKTSLFISGESPTDLDMIPMSAVDHIEILEDGAAAQYGSDAIAGVINIVLKKNAKGGAASFGYGQYGSTVGDRSDLWGRTGTIQFNQGFDLGPEGSFFSLSGNIDIKSPTNVYGSYPLSSRIYPKLSNGQLDPREYSMSRFRQVEGQPAARNFSFAYNTAVPLNDSVVFYSNATFDHRNSDGYLFYRTAISPQNFPWIYPDGYMPLSSIAENDYQAVFGLKGKDFFGWKWDVSSSYGSDRARVYTLNSLNPSLGRQYENKHNFYDGALINGEWVNNFDLSRKFDTGLFSRPLSVSLGIEHRRETFNSYAGEWASYEDGSFIWPAGSANAGIAPNPGASGMKGFDPKDVGGWSRNNAAVYAELNQKITDKLTLDVAGRYEYWTDFGSAPIGKISGRYDFNKKFALRGTISNGFSAPTLQQEHYTQSTGGYVTNPTTGQLYQQYTVQASPTSAIANALGAQALKPEHSLNASLGFVTHPLPRTTFTADGYVIDIRNRIIITPTLQGSTVTKVLNAAGIYNVTGVTLYTNAAHTLTKGFDIRLEHFEKFGKWGTLRWTLVSDENNTSIIGLSGIPSALAGSGIGWGRSVTSQLTSWYPKNVTTLAQDWQIGNWDLMIKEYRWSSTNYKDANGPQLDQHNAAAFTTDINVSYRVNSHMTVVFGANNVTNKRPTQWSASARKYASVPISNPAYNWYSPYGNDGGFYYARLDAKW</sequence>
<evidence type="ECO:0000256" key="5">
    <source>
        <dbReference type="ARBA" id="ARBA00023077"/>
    </source>
</evidence>
<dbReference type="InterPro" id="IPR012910">
    <property type="entry name" value="Plug_dom"/>
</dbReference>
<evidence type="ECO:0000313" key="13">
    <source>
        <dbReference type="Proteomes" id="UP000075360"/>
    </source>
</evidence>
<dbReference type="InterPro" id="IPR039426">
    <property type="entry name" value="TonB-dep_rcpt-like"/>
</dbReference>
<dbReference type="PANTHER" id="PTHR47234:SF3">
    <property type="entry name" value="SECRETIN_TONB SHORT N-TERMINAL DOMAIN-CONTAINING PROTEIN"/>
    <property type="match status" value="1"/>
</dbReference>
<keyword evidence="7 8" id="KW-0998">Cell outer membrane</keyword>
<evidence type="ECO:0000259" key="10">
    <source>
        <dbReference type="Pfam" id="PF00593"/>
    </source>
</evidence>
<keyword evidence="3 8" id="KW-1134">Transmembrane beta strand</keyword>
<dbReference type="SUPFAM" id="SSF56935">
    <property type="entry name" value="Porins"/>
    <property type="match status" value="1"/>
</dbReference>
<evidence type="ECO:0000256" key="7">
    <source>
        <dbReference type="ARBA" id="ARBA00023237"/>
    </source>
</evidence>
<dbReference type="Gene3D" id="2.40.170.20">
    <property type="entry name" value="TonB-dependent receptor, beta-barrel domain"/>
    <property type="match status" value="1"/>
</dbReference>
<dbReference type="CDD" id="cd01347">
    <property type="entry name" value="ligand_gated_channel"/>
    <property type="match status" value="1"/>
</dbReference>
<accession>A0A149TZ64</accession>
<dbReference type="PATRIC" id="fig|446692.4.peg.888"/>
<keyword evidence="6 8" id="KW-0472">Membrane</keyword>
<dbReference type="PANTHER" id="PTHR47234">
    <property type="match status" value="1"/>
</dbReference>
<keyword evidence="2 8" id="KW-0813">Transport</keyword>
<reference evidence="12 13" key="1">
    <citation type="submission" date="2015-06" db="EMBL/GenBank/DDBJ databases">
        <title>Improved classification and identification of acetic acid bacteria using matrix-assisted laser desorption/ionization time-of-flight mass spectrometry; Gluconobacter nephelii and Gluconobacter uchimurae are later heterotypic synonyms of Gluconobacter japonicus and Gluconobacter oxydans, respectively.</title>
        <authorList>
            <person name="Li L."/>
            <person name="Cleenwerck I."/>
            <person name="De Vuyst L."/>
            <person name="Vandamme P."/>
        </authorList>
    </citation>
    <scope>NUCLEOTIDE SEQUENCE [LARGE SCALE GENOMIC DNA]</scope>
    <source>
        <strain evidence="12 13">LMG 23690</strain>
    </source>
</reference>
<dbReference type="InterPro" id="IPR000531">
    <property type="entry name" value="Beta-barrel_TonB"/>
</dbReference>
<evidence type="ECO:0000256" key="1">
    <source>
        <dbReference type="ARBA" id="ARBA00004571"/>
    </source>
</evidence>
<dbReference type="Proteomes" id="UP000075360">
    <property type="component" value="Unassembled WGS sequence"/>
</dbReference>
<evidence type="ECO:0000256" key="8">
    <source>
        <dbReference type="PROSITE-ProRule" id="PRU01360"/>
    </source>
</evidence>
<organism evidence="12 13">
    <name type="scientific">Acetobacter senegalensis</name>
    <dbReference type="NCBI Taxonomy" id="446692"/>
    <lineage>
        <taxon>Bacteria</taxon>
        <taxon>Pseudomonadati</taxon>
        <taxon>Pseudomonadota</taxon>
        <taxon>Alphaproteobacteria</taxon>
        <taxon>Acetobacterales</taxon>
        <taxon>Acetobacteraceae</taxon>
        <taxon>Acetobacter</taxon>
    </lineage>
</organism>
<keyword evidence="4 8" id="KW-0812">Transmembrane</keyword>
<comment type="caution">
    <text evidence="12">The sequence shown here is derived from an EMBL/GenBank/DDBJ whole genome shotgun (WGS) entry which is preliminary data.</text>
</comment>
<comment type="subcellular location">
    <subcellularLocation>
        <location evidence="1 8">Cell outer membrane</location>
        <topology evidence="1 8">Multi-pass membrane protein</topology>
    </subcellularLocation>
</comment>
<evidence type="ECO:0000256" key="4">
    <source>
        <dbReference type="ARBA" id="ARBA00022692"/>
    </source>
</evidence>
<evidence type="ECO:0000256" key="2">
    <source>
        <dbReference type="ARBA" id="ARBA00022448"/>
    </source>
</evidence>
<dbReference type="AlphaFoldDB" id="A0A149TZ64"/>
<protein>
    <recommendedName>
        <fullName evidence="14">TonB-dependent receptor</fullName>
    </recommendedName>
</protein>
<evidence type="ECO:0000256" key="6">
    <source>
        <dbReference type="ARBA" id="ARBA00023136"/>
    </source>
</evidence>
<dbReference type="InterPro" id="IPR036942">
    <property type="entry name" value="Beta-barrel_TonB_sf"/>
</dbReference>
<name>A0A149TZ64_9PROT</name>
<dbReference type="InterPro" id="IPR037066">
    <property type="entry name" value="Plug_dom_sf"/>
</dbReference>
<feature type="domain" description="TonB-dependent receptor plug" evidence="11">
    <location>
        <begin position="33"/>
        <end position="147"/>
    </location>
</feature>
<feature type="domain" description="TonB-dependent receptor-like beta-barrel" evidence="10">
    <location>
        <begin position="271"/>
        <end position="765"/>
    </location>
</feature>
<dbReference type="EMBL" id="LHZU01000138">
    <property type="protein sequence ID" value="KXV58397.1"/>
    <property type="molecule type" value="Genomic_DNA"/>
</dbReference>
<dbReference type="PROSITE" id="PS52016">
    <property type="entry name" value="TONB_DEPENDENT_REC_3"/>
    <property type="match status" value="1"/>
</dbReference>
<evidence type="ECO:0008006" key="14">
    <source>
        <dbReference type="Google" id="ProtNLM"/>
    </source>
</evidence>
<dbReference type="Pfam" id="PF00593">
    <property type="entry name" value="TonB_dep_Rec_b-barrel"/>
    <property type="match status" value="1"/>
</dbReference>
<dbReference type="Gene3D" id="2.170.130.10">
    <property type="entry name" value="TonB-dependent receptor, plug domain"/>
    <property type="match status" value="1"/>
</dbReference>
<evidence type="ECO:0000256" key="3">
    <source>
        <dbReference type="ARBA" id="ARBA00022452"/>
    </source>
</evidence>
<evidence type="ECO:0000259" key="11">
    <source>
        <dbReference type="Pfam" id="PF07715"/>
    </source>
</evidence>
<dbReference type="GO" id="GO:0009279">
    <property type="term" value="C:cell outer membrane"/>
    <property type="evidence" value="ECO:0007669"/>
    <property type="project" value="UniProtKB-SubCell"/>
</dbReference>
<keyword evidence="5 9" id="KW-0798">TonB box</keyword>
<evidence type="ECO:0000313" key="12">
    <source>
        <dbReference type="EMBL" id="KXV58397.1"/>
    </source>
</evidence>
<gene>
    <name evidence="12" type="ORF">AD948_11775</name>
</gene>
<dbReference type="Pfam" id="PF07715">
    <property type="entry name" value="Plug"/>
    <property type="match status" value="1"/>
</dbReference>
<comment type="similarity">
    <text evidence="8 9">Belongs to the TonB-dependent receptor family.</text>
</comment>